<evidence type="ECO:0000313" key="14">
    <source>
        <dbReference type="EMBL" id="GJT55192.1"/>
    </source>
</evidence>
<reference evidence="14" key="1">
    <citation type="journal article" date="2022" name="Int. J. Mol. Sci.">
        <title>Draft Genome of Tanacetum Coccineum: Genomic Comparison of Closely Related Tanacetum-Family Plants.</title>
        <authorList>
            <person name="Yamashiro T."/>
            <person name="Shiraishi A."/>
            <person name="Nakayama K."/>
            <person name="Satake H."/>
        </authorList>
    </citation>
    <scope>NUCLEOTIDE SEQUENCE</scope>
</reference>
<dbReference type="InterPro" id="IPR057670">
    <property type="entry name" value="SH3_retrovirus"/>
</dbReference>
<feature type="domain" description="Reverse transcriptase Ty1/copia-type" evidence="12">
    <location>
        <begin position="593"/>
        <end position="669"/>
    </location>
</feature>
<evidence type="ECO:0000313" key="15">
    <source>
        <dbReference type="Proteomes" id="UP001151760"/>
    </source>
</evidence>
<dbReference type="Proteomes" id="UP001151760">
    <property type="component" value="Unassembled WGS sequence"/>
</dbReference>
<dbReference type="EMBL" id="BQNB010016735">
    <property type="protein sequence ID" value="GJT55192.1"/>
    <property type="molecule type" value="Genomic_DNA"/>
</dbReference>
<proteinExistence type="predicted"/>
<evidence type="ECO:0000256" key="5">
    <source>
        <dbReference type="ARBA" id="ARBA00022842"/>
    </source>
</evidence>
<keyword evidence="2" id="KW-0479">Metal-binding</keyword>
<evidence type="ECO:0000259" key="13">
    <source>
        <dbReference type="Pfam" id="PF25597"/>
    </source>
</evidence>
<keyword evidence="9" id="KW-0233">DNA recombination</keyword>
<evidence type="ECO:0000256" key="11">
    <source>
        <dbReference type="SAM" id="MobiDB-lite"/>
    </source>
</evidence>
<evidence type="ECO:0000256" key="4">
    <source>
        <dbReference type="ARBA" id="ARBA00022801"/>
    </source>
</evidence>
<keyword evidence="3" id="KW-0255">Endonuclease</keyword>
<evidence type="ECO:0000256" key="3">
    <source>
        <dbReference type="ARBA" id="ARBA00022759"/>
    </source>
</evidence>
<evidence type="ECO:0000256" key="7">
    <source>
        <dbReference type="ARBA" id="ARBA00022918"/>
    </source>
</evidence>
<evidence type="ECO:0000259" key="12">
    <source>
        <dbReference type="Pfam" id="PF07727"/>
    </source>
</evidence>
<dbReference type="Pfam" id="PF07727">
    <property type="entry name" value="RVT_2"/>
    <property type="match status" value="1"/>
</dbReference>
<organism evidence="14 15">
    <name type="scientific">Tanacetum coccineum</name>
    <dbReference type="NCBI Taxonomy" id="301880"/>
    <lineage>
        <taxon>Eukaryota</taxon>
        <taxon>Viridiplantae</taxon>
        <taxon>Streptophyta</taxon>
        <taxon>Embryophyta</taxon>
        <taxon>Tracheophyta</taxon>
        <taxon>Spermatophyta</taxon>
        <taxon>Magnoliopsida</taxon>
        <taxon>eudicotyledons</taxon>
        <taxon>Gunneridae</taxon>
        <taxon>Pentapetalae</taxon>
        <taxon>asterids</taxon>
        <taxon>campanulids</taxon>
        <taxon>Asterales</taxon>
        <taxon>Asteraceae</taxon>
        <taxon>Asteroideae</taxon>
        <taxon>Anthemideae</taxon>
        <taxon>Anthemidinae</taxon>
        <taxon>Tanacetum</taxon>
    </lineage>
</organism>
<feature type="domain" description="Retroviral polymerase SH3-like" evidence="13">
    <location>
        <begin position="399"/>
        <end position="455"/>
    </location>
</feature>
<keyword evidence="4" id="KW-0378">Hydrolase</keyword>
<dbReference type="Pfam" id="PF25597">
    <property type="entry name" value="SH3_retrovirus"/>
    <property type="match status" value="1"/>
</dbReference>
<dbReference type="InterPro" id="IPR013103">
    <property type="entry name" value="RVT_2"/>
</dbReference>
<keyword evidence="15" id="KW-1185">Reference proteome</keyword>
<keyword evidence="10" id="KW-0511">Multifunctional enzyme</keyword>
<evidence type="ECO:0000256" key="10">
    <source>
        <dbReference type="ARBA" id="ARBA00023268"/>
    </source>
</evidence>
<sequence>MSTSTRVSSSTEASESKPRRNTKKDRIMQTSSSNKKQNKVEDQPRIAKSSLNNLNCVSKTICNANVKHYVLNANYELICATCHECMFDAIHDLYVSDYLNDVNARVKSKSVKSSFAKSKNKKMWKPTGKVYTKVGYIWKLTGRTFTIVRYTCPLTRIISTKVVPPKKSISTTPVKQIQPSSNKSRKLKNIKHEGSSSQSKTVGPKISNHSKPMKNGDPKFLLFHLLPVSILGHTNHTLVPGLELLQAYDRAALLAHQLHSADLLSGSRDTNLYTISLDDMLKSSQFVCYLKPLRLKAGYGTNGWKSKKSPHKPKVDDTNQEKLYLLHMDLCGLMRVESINGKKYILVIVDDYSRFISNQYSLLYPKQIPHMSPCYNKTPYELMHDKKPDLSYRHVFGSMCYSTNDSEDLGKLKAKADIGIFVGYAPTKKAFRIYNKRTRLIMETIHVTFDELTTKASDHPPSSVDSPVPVAAAPKPADLTGLPMSTLIDQDAPSTNPSRSVSTRKQLKINAMWCYFHAFLSFVELKNYKEAMLESFWIEAMHEEIHEFERLEVWELVPCPDHVMLIKLKWIFKVKKDEFVEHDNLLDGCQNGFLKWRASRSGYVSQLEGFVDQDKPNYVYRFKKALYGLKQAPHAWYDMLSSFLLSQEFSKGVVDPTLFTRKAGNNFLLDVDDGQNVILYRTSNFSNDPVDTPMVDKSKLDEDLQGKPVDPTHYFGMIGSLMYLTSNQPGLVFAVCMCARTVMKLLALETLLNPSSILTLDYSNLKSIPWITYTLVQPIRLLGIANVSLVSVRWCQQSSRSVKSMGELED</sequence>
<keyword evidence="8" id="KW-0808">Transferase</keyword>
<keyword evidence="5" id="KW-0460">Magnesium</keyword>
<dbReference type="PANTHER" id="PTHR42648:SF11">
    <property type="entry name" value="TRANSPOSON TY4-P GAG-POL POLYPROTEIN"/>
    <property type="match status" value="1"/>
</dbReference>
<name>A0ABQ5EXB5_9ASTR</name>
<evidence type="ECO:0000256" key="2">
    <source>
        <dbReference type="ARBA" id="ARBA00022723"/>
    </source>
</evidence>
<evidence type="ECO:0000256" key="9">
    <source>
        <dbReference type="ARBA" id="ARBA00023172"/>
    </source>
</evidence>
<reference evidence="14" key="2">
    <citation type="submission" date="2022-01" db="EMBL/GenBank/DDBJ databases">
        <authorList>
            <person name="Yamashiro T."/>
            <person name="Shiraishi A."/>
            <person name="Satake H."/>
            <person name="Nakayama K."/>
        </authorList>
    </citation>
    <scope>NUCLEOTIDE SEQUENCE</scope>
</reference>
<feature type="compositionally biased region" description="Polar residues" evidence="11">
    <location>
        <begin position="169"/>
        <end position="182"/>
    </location>
</feature>
<dbReference type="Gene3D" id="3.30.420.10">
    <property type="entry name" value="Ribonuclease H-like superfamily/Ribonuclease H"/>
    <property type="match status" value="1"/>
</dbReference>
<comment type="caution">
    <text evidence="14">The sequence shown here is derived from an EMBL/GenBank/DDBJ whole genome shotgun (WGS) entry which is preliminary data.</text>
</comment>
<dbReference type="InterPro" id="IPR039537">
    <property type="entry name" value="Retrotran_Ty1/copia-like"/>
</dbReference>
<accession>A0ABQ5EXB5</accession>
<evidence type="ECO:0000256" key="8">
    <source>
        <dbReference type="ARBA" id="ARBA00022932"/>
    </source>
</evidence>
<feature type="region of interest" description="Disordered" evidence="11">
    <location>
        <begin position="1"/>
        <end position="43"/>
    </location>
</feature>
<keyword evidence="1" id="KW-0540">Nuclease</keyword>
<keyword evidence="8" id="KW-0548">Nucleotidyltransferase</keyword>
<feature type="compositionally biased region" description="Polar residues" evidence="11">
    <location>
        <begin position="1"/>
        <end position="13"/>
    </location>
</feature>
<feature type="region of interest" description="Disordered" evidence="11">
    <location>
        <begin position="169"/>
        <end position="212"/>
    </location>
</feature>
<evidence type="ECO:0000256" key="6">
    <source>
        <dbReference type="ARBA" id="ARBA00022908"/>
    </source>
</evidence>
<dbReference type="PANTHER" id="PTHR42648">
    <property type="entry name" value="TRANSPOSASE, PUTATIVE-RELATED"/>
    <property type="match status" value="1"/>
</dbReference>
<keyword evidence="6" id="KW-0229">DNA integration</keyword>
<keyword evidence="7" id="KW-0695">RNA-directed DNA polymerase</keyword>
<keyword evidence="8" id="KW-0239">DNA-directed DNA polymerase</keyword>
<gene>
    <name evidence="14" type="ORF">Tco_0990246</name>
</gene>
<dbReference type="InterPro" id="IPR036397">
    <property type="entry name" value="RNaseH_sf"/>
</dbReference>
<evidence type="ECO:0000256" key="1">
    <source>
        <dbReference type="ARBA" id="ARBA00022722"/>
    </source>
</evidence>
<protein>
    <submittedName>
        <fullName evidence="14">Retrovirus-related pol polyprotein from transposon TNT 1-94</fullName>
    </submittedName>
</protein>